<accession>A0A0V8GJK2</accession>
<keyword evidence="1" id="KW-0489">Methyltransferase</keyword>
<dbReference type="GO" id="GO:0032259">
    <property type="term" value="P:methylation"/>
    <property type="evidence" value="ECO:0007669"/>
    <property type="project" value="UniProtKB-KW"/>
</dbReference>
<evidence type="ECO:0000313" key="4">
    <source>
        <dbReference type="Proteomes" id="UP001387110"/>
    </source>
</evidence>
<dbReference type="InterPro" id="IPR029063">
    <property type="entry name" value="SAM-dependent_MTases_sf"/>
</dbReference>
<dbReference type="Proteomes" id="UP000053797">
    <property type="component" value="Unassembled WGS sequence"/>
</dbReference>
<name>A0A0V8GJK2_9BACL</name>
<dbReference type="InterPro" id="IPR052933">
    <property type="entry name" value="DNA_Protect_Modify"/>
</dbReference>
<dbReference type="AlphaFoldDB" id="A0A0V8GJK2"/>
<evidence type="ECO:0000313" key="3">
    <source>
        <dbReference type="Proteomes" id="UP000053797"/>
    </source>
</evidence>
<dbReference type="PANTHER" id="PTHR41313">
    <property type="entry name" value="ADENINE-SPECIFIC METHYLTRANSFERASE"/>
    <property type="match status" value="1"/>
</dbReference>
<dbReference type="RefSeq" id="WP_023469052.1">
    <property type="nucleotide sequence ID" value="NZ_FMYN01000001.1"/>
</dbReference>
<evidence type="ECO:0000313" key="1">
    <source>
        <dbReference type="EMBL" id="KSU50319.1"/>
    </source>
</evidence>
<reference evidence="2 4" key="2">
    <citation type="submission" date="2023-12" db="EMBL/GenBank/DDBJ databases">
        <authorList>
            <person name="Easwaran N."/>
            <person name="Lazarus H.P.S."/>
        </authorList>
    </citation>
    <scope>NUCLEOTIDE SEQUENCE [LARGE SCALE GENOMIC DNA]</scope>
    <source>
        <strain evidence="2 4">VIT-2023</strain>
    </source>
</reference>
<dbReference type="PANTHER" id="PTHR41313:SF1">
    <property type="entry name" value="DNA METHYLASE ADENINE-SPECIFIC DOMAIN-CONTAINING PROTEIN"/>
    <property type="match status" value="1"/>
</dbReference>
<proteinExistence type="predicted"/>
<dbReference type="EMBL" id="JBAWKY010000001">
    <property type="protein sequence ID" value="MEI4461686.1"/>
    <property type="molecule type" value="Genomic_DNA"/>
</dbReference>
<comment type="caution">
    <text evidence="1">The sequence shown here is derived from an EMBL/GenBank/DDBJ whole genome shotgun (WGS) entry which is preliminary data.</text>
</comment>
<dbReference type="SUPFAM" id="SSF53335">
    <property type="entry name" value="S-adenosyl-L-methionine-dependent methyltransferases"/>
    <property type="match status" value="1"/>
</dbReference>
<dbReference type="Proteomes" id="UP001387110">
    <property type="component" value="Unassembled WGS sequence"/>
</dbReference>
<dbReference type="GeneID" id="90837474"/>
<dbReference type="CDD" id="cd02440">
    <property type="entry name" value="AdoMet_MTases"/>
    <property type="match status" value="1"/>
</dbReference>
<protein>
    <submittedName>
        <fullName evidence="1">Adenine specific DNA methyltransferase</fullName>
    </submittedName>
    <submittedName>
        <fullName evidence="2">Class I SAM-dependent methyltransferase</fullName>
    </submittedName>
</protein>
<organism evidence="1 3">
    <name type="scientific">Exiguobacterium indicum</name>
    <dbReference type="NCBI Taxonomy" id="296995"/>
    <lineage>
        <taxon>Bacteria</taxon>
        <taxon>Bacillati</taxon>
        <taxon>Bacillota</taxon>
        <taxon>Bacilli</taxon>
        <taxon>Bacillales</taxon>
        <taxon>Bacillales Family XII. Incertae Sedis</taxon>
        <taxon>Exiguobacterium</taxon>
    </lineage>
</organism>
<keyword evidence="4" id="KW-1185">Reference proteome</keyword>
<dbReference type="OrthoDB" id="9788159at2"/>
<dbReference type="Gene3D" id="3.40.50.150">
    <property type="entry name" value="Vaccinia Virus protein VP39"/>
    <property type="match status" value="1"/>
</dbReference>
<keyword evidence="1" id="KW-0808">Transferase</keyword>
<dbReference type="GO" id="GO:0008168">
    <property type="term" value="F:methyltransferase activity"/>
    <property type="evidence" value="ECO:0007669"/>
    <property type="project" value="UniProtKB-KW"/>
</dbReference>
<reference evidence="1 3" key="1">
    <citation type="journal article" date="2015" name="Int. J. Syst. Evol. Microbiol.">
        <title>Exiguobacterium enclense sp. nov., isolated from sediment.</title>
        <authorList>
            <person name="Dastager S.G."/>
            <person name="Mawlankar R."/>
            <person name="Sonalkar V.V."/>
            <person name="Thorat M.N."/>
            <person name="Mual P."/>
            <person name="Verma A."/>
            <person name="Krishnamurthi S."/>
            <person name="Tang S.K."/>
            <person name="Li W.J."/>
        </authorList>
    </citation>
    <scope>NUCLEOTIDE SEQUENCE [LARGE SCALE GENOMIC DNA]</scope>
    <source>
        <strain evidence="1 3">NIO-1109</strain>
    </source>
</reference>
<dbReference type="EMBL" id="LNQL01000001">
    <property type="protein sequence ID" value="KSU50319.1"/>
    <property type="molecule type" value="Genomic_DNA"/>
</dbReference>
<evidence type="ECO:0000313" key="2">
    <source>
        <dbReference type="EMBL" id="MEI4461686.1"/>
    </source>
</evidence>
<sequence length="302" mass="33701">MEPLEKLYKELTRQTKQIERDLDMPYLEALTTVIDRLNDRHTENVDKEVIRKAVSLAILEGMKQAQPNHLPTPDSVALFAGYLIGKLVGKEDIRLLELGSGTGGMLHAVLSQLSTGTSAEAVEVDETLIRLSAAVTELLDYPVTYTHQDALRPLLLDPVDLAMADLPVGYYPDEEAAASYILKRDEGMSYSHFLLIEQAMQYVKPGGFGVFVIPNGLFQHDTEGKLKQYFESKAHVIGILQLPLTMFKQEQAAKSYLIVRNHLAGMKMPKQALLAELPSFTDARAFGGMVKQIDEWINTELK</sequence>
<gene>
    <name evidence="1" type="ORF">AS033_02770</name>
    <name evidence="2" type="ORF">SZL87_04495</name>
</gene>